<dbReference type="Proteomes" id="UP000799421">
    <property type="component" value="Unassembled WGS sequence"/>
</dbReference>
<proteinExistence type="predicted"/>
<reference evidence="2" key="1">
    <citation type="journal article" date="2020" name="Stud. Mycol.">
        <title>101 Dothideomycetes genomes: a test case for predicting lifestyles and emergence of pathogens.</title>
        <authorList>
            <person name="Haridas S."/>
            <person name="Albert R."/>
            <person name="Binder M."/>
            <person name="Bloem J."/>
            <person name="Labutti K."/>
            <person name="Salamov A."/>
            <person name="Andreopoulos B."/>
            <person name="Baker S."/>
            <person name="Barry K."/>
            <person name="Bills G."/>
            <person name="Bluhm B."/>
            <person name="Cannon C."/>
            <person name="Castanera R."/>
            <person name="Culley D."/>
            <person name="Daum C."/>
            <person name="Ezra D."/>
            <person name="Gonzalez J."/>
            <person name="Henrissat B."/>
            <person name="Kuo A."/>
            <person name="Liang C."/>
            <person name="Lipzen A."/>
            <person name="Lutzoni F."/>
            <person name="Magnuson J."/>
            <person name="Mondo S."/>
            <person name="Nolan M."/>
            <person name="Ohm R."/>
            <person name="Pangilinan J."/>
            <person name="Park H.-J."/>
            <person name="Ramirez L."/>
            <person name="Alfaro M."/>
            <person name="Sun H."/>
            <person name="Tritt A."/>
            <person name="Yoshinaga Y."/>
            <person name="Zwiers L.-H."/>
            <person name="Turgeon B."/>
            <person name="Goodwin S."/>
            <person name="Spatafora J."/>
            <person name="Crous P."/>
            <person name="Grigoriev I."/>
        </authorList>
    </citation>
    <scope>NUCLEOTIDE SEQUENCE</scope>
    <source>
        <strain evidence="2">CBS 480.64</strain>
    </source>
</reference>
<dbReference type="AlphaFoldDB" id="A0A6A7C083"/>
<organism evidence="2 3">
    <name type="scientific">Piedraia hortae CBS 480.64</name>
    <dbReference type="NCBI Taxonomy" id="1314780"/>
    <lineage>
        <taxon>Eukaryota</taxon>
        <taxon>Fungi</taxon>
        <taxon>Dikarya</taxon>
        <taxon>Ascomycota</taxon>
        <taxon>Pezizomycotina</taxon>
        <taxon>Dothideomycetes</taxon>
        <taxon>Dothideomycetidae</taxon>
        <taxon>Capnodiales</taxon>
        <taxon>Piedraiaceae</taxon>
        <taxon>Piedraia</taxon>
    </lineage>
</organism>
<feature type="region of interest" description="Disordered" evidence="1">
    <location>
        <begin position="53"/>
        <end position="72"/>
    </location>
</feature>
<evidence type="ECO:0000313" key="3">
    <source>
        <dbReference type="Proteomes" id="UP000799421"/>
    </source>
</evidence>
<gene>
    <name evidence="2" type="ORF">K470DRAFT_257997</name>
</gene>
<protein>
    <submittedName>
        <fullName evidence="2">Uncharacterized protein</fullName>
    </submittedName>
</protein>
<evidence type="ECO:0000256" key="1">
    <source>
        <dbReference type="SAM" id="MobiDB-lite"/>
    </source>
</evidence>
<evidence type="ECO:0000313" key="2">
    <source>
        <dbReference type="EMBL" id="KAF2860399.1"/>
    </source>
</evidence>
<sequence length="72" mass="8302">MSATHHCPSRRQSNAKDLDFDQEFRQAFPQGTRKQYPHKEVSRSYQFVTELRGKGSISPNNEDNPNCYLLGS</sequence>
<dbReference type="EMBL" id="MU005982">
    <property type="protein sequence ID" value="KAF2860399.1"/>
    <property type="molecule type" value="Genomic_DNA"/>
</dbReference>
<name>A0A6A7C083_9PEZI</name>
<accession>A0A6A7C083</accession>
<keyword evidence="3" id="KW-1185">Reference proteome</keyword>